<accession>A0A9X9S7U2</accession>
<dbReference type="PANTHER" id="PTHR43278">
    <property type="entry name" value="NAD(P)H-DEPENDENT FMN-CONTAINING OXIDOREDUCTASE YWQN-RELATED"/>
    <property type="match status" value="1"/>
</dbReference>
<dbReference type="KEGG" id="mou:OU421_05835"/>
<dbReference type="RefSeq" id="WP_268187667.1">
    <property type="nucleotide sequence ID" value="NZ_CP113361.1"/>
</dbReference>
<gene>
    <name evidence="7" type="ORF">OU421_05835</name>
</gene>
<proteinExistence type="inferred from homology"/>
<evidence type="ECO:0000313" key="7">
    <source>
        <dbReference type="EMBL" id="WAI02390.1"/>
    </source>
</evidence>
<comment type="cofactor">
    <cofactor evidence="2">
        <name>[4Fe-4S] cluster</name>
        <dbReference type="ChEBI" id="CHEBI:49883"/>
    </cofactor>
</comment>
<dbReference type="GeneID" id="76834603"/>
<reference evidence="7" key="1">
    <citation type="submission" date="2022-11" db="EMBL/GenBank/DDBJ databases">
        <title>Complete genome sequence of Methanogenium organophilum DSM 3596.</title>
        <authorList>
            <person name="Chen S.-C."/>
            <person name="Lai S.-J."/>
            <person name="You Y.-T."/>
        </authorList>
    </citation>
    <scope>NUCLEOTIDE SEQUENCE</scope>
    <source>
        <strain evidence="7">DSM 3596</strain>
    </source>
</reference>
<keyword evidence="3" id="KW-0285">Flavoprotein</keyword>
<evidence type="ECO:0000313" key="8">
    <source>
        <dbReference type="Proteomes" id="UP001163096"/>
    </source>
</evidence>
<evidence type="ECO:0000256" key="4">
    <source>
        <dbReference type="ARBA" id="ARBA00022643"/>
    </source>
</evidence>
<evidence type="ECO:0000256" key="1">
    <source>
        <dbReference type="ARBA" id="ARBA00001917"/>
    </source>
</evidence>
<evidence type="ECO:0000256" key="5">
    <source>
        <dbReference type="ARBA" id="ARBA00038292"/>
    </source>
</evidence>
<dbReference type="AlphaFoldDB" id="A0A9X9S7U2"/>
<comment type="similarity">
    <text evidence="5">Belongs to the SsuE family. Isf subfamily.</text>
</comment>
<comment type="cofactor">
    <cofactor evidence="1">
        <name>FMN</name>
        <dbReference type="ChEBI" id="CHEBI:58210"/>
    </cofactor>
</comment>
<sequence>MNAETKRPIRVLGISGSPHRDGNTEQLLDRFLEGAADAGGITEKIILSTLQYRSCRGCNACHKTGVCIMKDDLIPILTQKVPNADIVALASPIYSMSITAEMKALIDRAQTVWAQNFKLHQVHYEEEHFTNHSGYFLATAGMERPDIFDYSYPIITAFFNIFGCGYTPDHNITAPGMDRWDGIKGHPTALTFAYTAGKEAVRQLEKIRPKGLSEEQKPSR</sequence>
<dbReference type="PANTHER" id="PTHR43278:SF2">
    <property type="entry name" value="IRON-SULFUR FLAVOPROTEIN"/>
    <property type="match status" value="1"/>
</dbReference>
<dbReference type="Proteomes" id="UP001163096">
    <property type="component" value="Chromosome"/>
</dbReference>
<name>A0A9X9S7U2_METOG</name>
<dbReference type="Gene3D" id="3.40.50.360">
    <property type="match status" value="1"/>
</dbReference>
<evidence type="ECO:0000259" key="6">
    <source>
        <dbReference type="Pfam" id="PF03358"/>
    </source>
</evidence>
<keyword evidence="4" id="KW-0288">FMN</keyword>
<keyword evidence="8" id="KW-1185">Reference proteome</keyword>
<dbReference type="InterPro" id="IPR029039">
    <property type="entry name" value="Flavoprotein-like_sf"/>
</dbReference>
<dbReference type="GO" id="GO:0016491">
    <property type="term" value="F:oxidoreductase activity"/>
    <property type="evidence" value="ECO:0007669"/>
    <property type="project" value="InterPro"/>
</dbReference>
<evidence type="ECO:0000256" key="2">
    <source>
        <dbReference type="ARBA" id="ARBA00001966"/>
    </source>
</evidence>
<dbReference type="Pfam" id="PF03358">
    <property type="entry name" value="FMN_red"/>
    <property type="match status" value="1"/>
</dbReference>
<feature type="domain" description="NADPH-dependent FMN reductase-like" evidence="6">
    <location>
        <begin position="10"/>
        <end position="142"/>
    </location>
</feature>
<evidence type="ECO:0000256" key="3">
    <source>
        <dbReference type="ARBA" id="ARBA00022630"/>
    </source>
</evidence>
<dbReference type="SUPFAM" id="SSF52218">
    <property type="entry name" value="Flavoproteins"/>
    <property type="match status" value="1"/>
</dbReference>
<organism evidence="7 8">
    <name type="scientific">Methanogenium organophilum</name>
    <dbReference type="NCBI Taxonomy" id="2199"/>
    <lineage>
        <taxon>Archaea</taxon>
        <taxon>Methanobacteriati</taxon>
        <taxon>Methanobacteriota</taxon>
        <taxon>Stenosarchaea group</taxon>
        <taxon>Methanomicrobia</taxon>
        <taxon>Methanomicrobiales</taxon>
        <taxon>Methanomicrobiaceae</taxon>
        <taxon>Methanogenium</taxon>
    </lineage>
</organism>
<dbReference type="InterPro" id="IPR051796">
    <property type="entry name" value="ISF_SsuE-like"/>
</dbReference>
<dbReference type="InterPro" id="IPR005025">
    <property type="entry name" value="FMN_Rdtase-like_dom"/>
</dbReference>
<dbReference type="EMBL" id="CP113361">
    <property type="protein sequence ID" value="WAI02390.1"/>
    <property type="molecule type" value="Genomic_DNA"/>
</dbReference>
<protein>
    <submittedName>
        <fullName evidence="7">Flavodoxin family protein</fullName>
    </submittedName>
</protein>